<sequence length="481" mass="55609">MESGVITGIADSFCLSCHTYLKLKDVEKHITDSAHQKTFASTSYVGKYQEDRIRKVKVGYFCEICNLILQTKPKIRIHINEVAHVDNKSIQQLKDTDEGVVAFDDILIEQNAWQGLADGSCLICNVDYSYEEDHRKDTSHILKLIQSKFELNKNKFVYRKVDENTFNCLTCNSLITAESKEGHFNETEHKNNYLKCQNVKKHVISSDCPIHDKNNNEAKKPTSKTNSENVIDTEGHMDKSQNEIVAYVNDSEHSKTSDTENELLTPSEALSKALEFAKQNKLKYKRNGTYCKLCNIKFTSTLKMMKEHVAESSHKEKSTIKKKITINKVPTYNFVDDSCTIKGIFHWDFIINDVICISLFSFHLITTHLSKWRCQACNITLDSNTIEKHQYNIRHIKKMEPIPVIIDFKTEFVREITPTVYHCGYCNFIENSLEGLKNHLQSINHQEKKVAAQIRLQKYLPEIRADRNRTLLFELFSSQFL</sequence>
<organism evidence="3 4">
    <name type="scientific">Vanessa tameamea</name>
    <name type="common">Kamehameha butterfly</name>
    <dbReference type="NCBI Taxonomy" id="334116"/>
    <lineage>
        <taxon>Eukaryota</taxon>
        <taxon>Metazoa</taxon>
        <taxon>Ecdysozoa</taxon>
        <taxon>Arthropoda</taxon>
        <taxon>Hexapoda</taxon>
        <taxon>Insecta</taxon>
        <taxon>Pterygota</taxon>
        <taxon>Neoptera</taxon>
        <taxon>Endopterygota</taxon>
        <taxon>Lepidoptera</taxon>
        <taxon>Glossata</taxon>
        <taxon>Ditrysia</taxon>
        <taxon>Papilionoidea</taxon>
        <taxon>Nymphalidae</taxon>
        <taxon>Nymphalinae</taxon>
        <taxon>Vanessa</taxon>
    </lineage>
</organism>
<feature type="compositionally biased region" description="Basic and acidic residues" evidence="1">
    <location>
        <begin position="210"/>
        <end position="220"/>
    </location>
</feature>
<name>A0ABM4AUD8_VANTA</name>
<dbReference type="PROSITE" id="PS00028">
    <property type="entry name" value="ZINC_FINGER_C2H2_1"/>
    <property type="match status" value="1"/>
</dbReference>
<gene>
    <name evidence="4" type="primary">LOC113402686</name>
</gene>
<evidence type="ECO:0000313" key="3">
    <source>
        <dbReference type="Proteomes" id="UP001652626"/>
    </source>
</evidence>
<dbReference type="GeneID" id="113402686"/>
<keyword evidence="3" id="KW-1185">Reference proteome</keyword>
<reference evidence="4" key="1">
    <citation type="submission" date="2025-08" db="UniProtKB">
        <authorList>
            <consortium name="RefSeq"/>
        </authorList>
    </citation>
    <scope>IDENTIFICATION</scope>
    <source>
        <tissue evidence="4">Whole body</tissue>
    </source>
</reference>
<feature type="domain" description="C2H2-type" evidence="2">
    <location>
        <begin position="62"/>
        <end position="84"/>
    </location>
</feature>
<evidence type="ECO:0000256" key="1">
    <source>
        <dbReference type="SAM" id="MobiDB-lite"/>
    </source>
</evidence>
<accession>A0ABM4AUD8</accession>
<proteinExistence type="predicted"/>
<dbReference type="Proteomes" id="UP001652626">
    <property type="component" value="Chromosome 24"/>
</dbReference>
<evidence type="ECO:0000259" key="2">
    <source>
        <dbReference type="PROSITE" id="PS00028"/>
    </source>
</evidence>
<feature type="region of interest" description="Disordered" evidence="1">
    <location>
        <begin position="210"/>
        <end position="236"/>
    </location>
</feature>
<dbReference type="RefSeq" id="XP_064074915.1">
    <property type="nucleotide sequence ID" value="XM_064218845.1"/>
</dbReference>
<dbReference type="SMART" id="SM00355">
    <property type="entry name" value="ZnF_C2H2"/>
    <property type="match status" value="4"/>
</dbReference>
<evidence type="ECO:0000313" key="4">
    <source>
        <dbReference type="RefSeq" id="XP_064074915.1"/>
    </source>
</evidence>
<dbReference type="InterPro" id="IPR013087">
    <property type="entry name" value="Znf_C2H2_type"/>
</dbReference>
<protein>
    <submittedName>
        <fullName evidence="4">Uncharacterized protein LOC113402686</fullName>
    </submittedName>
</protein>